<dbReference type="EMBL" id="QTTT01000001">
    <property type="protein sequence ID" value="REF00768.1"/>
    <property type="molecule type" value="Genomic_DNA"/>
</dbReference>
<protein>
    <submittedName>
        <fullName evidence="3">Uncharacterized protein</fullName>
    </submittedName>
</protein>
<feature type="transmembrane region" description="Helical" evidence="2">
    <location>
        <begin position="101"/>
        <end position="134"/>
    </location>
</feature>
<evidence type="ECO:0000313" key="4">
    <source>
        <dbReference type="Proteomes" id="UP000256661"/>
    </source>
</evidence>
<evidence type="ECO:0000256" key="2">
    <source>
        <dbReference type="SAM" id="Phobius"/>
    </source>
</evidence>
<dbReference type="AlphaFoldDB" id="A0A3D9SYV5"/>
<gene>
    <name evidence="3" type="ORF">DFJ69_6349</name>
</gene>
<feature type="transmembrane region" description="Helical" evidence="2">
    <location>
        <begin position="16"/>
        <end position="34"/>
    </location>
</feature>
<feature type="compositionally biased region" description="Pro residues" evidence="1">
    <location>
        <begin position="160"/>
        <end position="171"/>
    </location>
</feature>
<sequence>MENNVADGKSVRLSKAAGWIAVGMGVVHVVVAGWERRDLWSQVVEDGVWNTFTLDKSVTLSQFERAEGFWTTFGSFGVPVLVFGCYVVWSTRRHQRVPGWLGWIFLAWGVPLVILCPASPGWAFPIIGGLLIAGDKSQSLAGQRPSAMAATGTTAGDLPRNPPSTRPPRRK</sequence>
<name>A0A3D9SYV5_9ACTN</name>
<dbReference type="Pfam" id="PF20064">
    <property type="entry name" value="DUF6463"/>
    <property type="match status" value="1"/>
</dbReference>
<dbReference type="InterPro" id="IPR045590">
    <property type="entry name" value="DUF6463"/>
</dbReference>
<proteinExistence type="predicted"/>
<keyword evidence="4" id="KW-1185">Reference proteome</keyword>
<keyword evidence="2" id="KW-0472">Membrane</keyword>
<evidence type="ECO:0000313" key="3">
    <source>
        <dbReference type="EMBL" id="REF00768.1"/>
    </source>
</evidence>
<dbReference type="OrthoDB" id="3574450at2"/>
<dbReference type="RefSeq" id="WP_116025888.1">
    <property type="nucleotide sequence ID" value="NZ_QTTT01000001.1"/>
</dbReference>
<feature type="transmembrane region" description="Helical" evidence="2">
    <location>
        <begin position="69"/>
        <end position="89"/>
    </location>
</feature>
<accession>A0A3D9SYV5</accession>
<keyword evidence="2" id="KW-0812">Transmembrane</keyword>
<keyword evidence="2" id="KW-1133">Transmembrane helix</keyword>
<comment type="caution">
    <text evidence="3">The sequence shown here is derived from an EMBL/GenBank/DDBJ whole genome shotgun (WGS) entry which is preliminary data.</text>
</comment>
<reference evidence="3 4" key="1">
    <citation type="submission" date="2018-08" db="EMBL/GenBank/DDBJ databases">
        <title>Sequencing the genomes of 1000 actinobacteria strains.</title>
        <authorList>
            <person name="Klenk H.-P."/>
        </authorList>
    </citation>
    <scope>NUCLEOTIDE SEQUENCE [LARGE SCALE GENOMIC DNA]</scope>
    <source>
        <strain evidence="3 4">DSM 43927</strain>
    </source>
</reference>
<evidence type="ECO:0000256" key="1">
    <source>
        <dbReference type="SAM" id="MobiDB-lite"/>
    </source>
</evidence>
<organism evidence="3 4">
    <name type="scientific">Thermomonospora umbrina</name>
    <dbReference type="NCBI Taxonomy" id="111806"/>
    <lineage>
        <taxon>Bacteria</taxon>
        <taxon>Bacillati</taxon>
        <taxon>Actinomycetota</taxon>
        <taxon>Actinomycetes</taxon>
        <taxon>Streptosporangiales</taxon>
        <taxon>Thermomonosporaceae</taxon>
        <taxon>Thermomonospora</taxon>
    </lineage>
</organism>
<feature type="region of interest" description="Disordered" evidence="1">
    <location>
        <begin position="142"/>
        <end position="171"/>
    </location>
</feature>
<dbReference type="Proteomes" id="UP000256661">
    <property type="component" value="Unassembled WGS sequence"/>
</dbReference>